<feature type="compositionally biased region" description="Basic and acidic residues" evidence="1">
    <location>
        <begin position="55"/>
        <end position="81"/>
    </location>
</feature>
<dbReference type="Proteomes" id="UP000023152">
    <property type="component" value="Unassembled WGS sequence"/>
</dbReference>
<dbReference type="EMBL" id="ASPP01010267">
    <property type="protein sequence ID" value="ETO23047.1"/>
    <property type="molecule type" value="Genomic_DNA"/>
</dbReference>
<proteinExistence type="predicted"/>
<protein>
    <submittedName>
        <fullName evidence="2">Uncharacterized protein</fullName>
    </submittedName>
</protein>
<evidence type="ECO:0000313" key="3">
    <source>
        <dbReference type="Proteomes" id="UP000023152"/>
    </source>
</evidence>
<dbReference type="AlphaFoldDB" id="X6NCJ8"/>
<accession>X6NCJ8</accession>
<feature type="region of interest" description="Disordered" evidence="1">
    <location>
        <begin position="39"/>
        <end position="82"/>
    </location>
</feature>
<organism evidence="2 3">
    <name type="scientific">Reticulomyxa filosa</name>
    <dbReference type="NCBI Taxonomy" id="46433"/>
    <lineage>
        <taxon>Eukaryota</taxon>
        <taxon>Sar</taxon>
        <taxon>Rhizaria</taxon>
        <taxon>Retaria</taxon>
        <taxon>Foraminifera</taxon>
        <taxon>Monothalamids</taxon>
        <taxon>Reticulomyxidae</taxon>
        <taxon>Reticulomyxa</taxon>
    </lineage>
</organism>
<keyword evidence="3" id="KW-1185">Reference proteome</keyword>
<name>X6NCJ8_RETFI</name>
<gene>
    <name evidence="2" type="ORF">RFI_14135</name>
</gene>
<comment type="caution">
    <text evidence="2">The sequence shown here is derived from an EMBL/GenBank/DDBJ whole genome shotgun (WGS) entry which is preliminary data.</text>
</comment>
<evidence type="ECO:0000313" key="2">
    <source>
        <dbReference type="EMBL" id="ETO23047.1"/>
    </source>
</evidence>
<reference evidence="2 3" key="1">
    <citation type="journal article" date="2013" name="Curr. Biol.">
        <title>The Genome of the Foraminiferan Reticulomyxa filosa.</title>
        <authorList>
            <person name="Glockner G."/>
            <person name="Hulsmann N."/>
            <person name="Schleicher M."/>
            <person name="Noegel A.A."/>
            <person name="Eichinger L."/>
            <person name="Gallinger C."/>
            <person name="Pawlowski J."/>
            <person name="Sierra R."/>
            <person name="Euteneuer U."/>
            <person name="Pillet L."/>
            <person name="Moustafa A."/>
            <person name="Platzer M."/>
            <person name="Groth M."/>
            <person name="Szafranski K."/>
            <person name="Schliwa M."/>
        </authorList>
    </citation>
    <scope>NUCLEOTIDE SEQUENCE [LARGE SCALE GENOMIC DNA]</scope>
</reference>
<evidence type="ECO:0000256" key="1">
    <source>
        <dbReference type="SAM" id="MobiDB-lite"/>
    </source>
</evidence>
<sequence length="476" mass="54670">MDSAEYFLAELLSALIWHVHLLSHENLIDSLPEELNSTNFDKDALGKSSANKDSNAGKHMEYRKRNENDNMETESKRKESKNYGAKLVGMTKSLVGAPFRSTPKVSVSSPLEPQPIFERVAHVYFVDDLSFRSSKLSQLVTALKGLRFRFESFEFDPFASIFDLSFIHTFSKKKKNVLFLLLQSRNVSMFVDTIANNNWGSTIPSYFNLFILLIWSREGVQRICEEIFETLSQVLSECVFHSSTHTYTDAQRRKLFEKFTQISNSYTALNEAKLVSNVLRFILAQLALLLDAYTRSVRRQGNEDNEMNPLWIVDDLFHMKKKLSALNLNHLQFRQSSCLLYKKKKGGGGKIYKTLPVFPGHFDEHETHIMADSTVGKRKEASGRSEHDNLSDAFVSRKANNRNVAQIYARFREAKRRGGADPLVLGNMYDHGFDKRKEAVQLQRLCEIPGRVYEAIDGNHSFVFTFLFRNRANKNK</sequence>